<sequence length="1036" mass="121550">MEEASQQVKYKSEVLLYSQIVKKLISPANIKFQDDIIIITESTIEIMFPDYEVDISCQNKVDQGNEIQNIEELIEDSKYNGELKQNANGIEKVSAPYNLQLHSISKRNFSDLIRDVAIISDKNLQKHILLQTQNGQLTLLNQDLEIVKMIKMANNALQKSFQVKPCPLIEIQSLNNEFLLIQESDKKILIFDQVQFINQNQESEISPLFVYKEPNFNSIYQLKIIKDWRIGAEDLNGNGVQQSMIIATITLDPSNCQTIAQIQRLWLMEKNKSQQIQKIFKLESSIFNKQIELPAISSTNPIQNNATETIYQNFIKISEHIENPVLCFYTEKQIIFLDQRLLKMINYQYFESEDSQLNLQENQSLRSIHQQMKKYQKFVQHVEYLKQGTRILALTDTNEVFIFDFNESFSIDSICTQIIKDIRLPVSCSALLNLEEKYVVMFQQTGGNVEIFDLKEMQLIDQELFNNNQWTTETQKYLRNLAPILDYEIEKINSVDTKILVVAGFLPHNGIHELREVYKNYQILSKIEFEQMIDKIWLVQESEQNSFIYIKFLEIDELQQLDLVNKNLTSTSFNGLLDSQNIIDVLQTQELQYIIILTEPKIFTKCQQYSAIILFDQYSLQQTKLEVQLDFIIGKYQLIHQHETFRLIFQSVHQLVVYTFYICQDQIGKNIEYKQSCIDLRQEINLQQEEITCFLYLQSLNKYQVSVYDHIQKTSRILLVDEQSNDSGSVLILDMSNGEIIKNQKLFPDNTHFEIVKSRNLFYCLPDVILQDDQPENNLGMYLINEINFKPVFLGQTLFSPIYTSNQQDTQQMLTFELQNQMRQQCKQNFINKVTNKELLSNLMSKELYFPDMVTAVCMNYKDQNIALIASGYYLFIFNITRDEFSYIFTCLSYHRLRAQLRTVNWRWSDQSKNGQRLGLILIGDNEEGISVFTYNEKTKQLKLKAFDIERKQVIYSDFYRKIDDKKKQDSRIIAMDFEGNVNICNQIQSRNPLIRMNLETVERIKLNQMSRKFVQIDSDIYIAGIKGEVKKISIK</sequence>
<dbReference type="EMBL" id="CCKQ01001422">
    <property type="protein sequence ID" value="CDW72529.1"/>
    <property type="molecule type" value="Genomic_DNA"/>
</dbReference>
<evidence type="ECO:0000313" key="1">
    <source>
        <dbReference type="EMBL" id="CDW72529.1"/>
    </source>
</evidence>
<protein>
    <submittedName>
        <fullName evidence="1">Uncharacterized protein</fullName>
    </submittedName>
</protein>
<accession>A0A077ZSJ1</accession>
<keyword evidence="2" id="KW-1185">Reference proteome</keyword>
<dbReference type="InterPro" id="IPR015943">
    <property type="entry name" value="WD40/YVTN_repeat-like_dom_sf"/>
</dbReference>
<reference evidence="1 2" key="1">
    <citation type="submission" date="2014-06" db="EMBL/GenBank/DDBJ databases">
        <authorList>
            <person name="Swart Estienne"/>
        </authorList>
    </citation>
    <scope>NUCLEOTIDE SEQUENCE [LARGE SCALE GENOMIC DNA]</scope>
    <source>
        <strain evidence="1 2">130c</strain>
    </source>
</reference>
<dbReference type="AlphaFoldDB" id="A0A077ZSJ1"/>
<proteinExistence type="predicted"/>
<dbReference type="InParanoid" id="A0A077ZSJ1"/>
<gene>
    <name evidence="1" type="primary">Contig9422.g478</name>
    <name evidence="1" type="ORF">STYLEM_1491</name>
</gene>
<dbReference type="InterPro" id="IPR036322">
    <property type="entry name" value="WD40_repeat_dom_sf"/>
</dbReference>
<dbReference type="Proteomes" id="UP000039865">
    <property type="component" value="Unassembled WGS sequence"/>
</dbReference>
<name>A0A077ZSJ1_STYLE</name>
<organism evidence="1 2">
    <name type="scientific">Stylonychia lemnae</name>
    <name type="common">Ciliate</name>
    <dbReference type="NCBI Taxonomy" id="5949"/>
    <lineage>
        <taxon>Eukaryota</taxon>
        <taxon>Sar</taxon>
        <taxon>Alveolata</taxon>
        <taxon>Ciliophora</taxon>
        <taxon>Intramacronucleata</taxon>
        <taxon>Spirotrichea</taxon>
        <taxon>Stichotrichia</taxon>
        <taxon>Sporadotrichida</taxon>
        <taxon>Oxytrichidae</taxon>
        <taxon>Stylonychinae</taxon>
        <taxon>Stylonychia</taxon>
    </lineage>
</organism>
<dbReference type="Gene3D" id="2.130.10.10">
    <property type="entry name" value="YVTN repeat-like/Quinoprotein amine dehydrogenase"/>
    <property type="match status" value="1"/>
</dbReference>
<dbReference type="SUPFAM" id="SSF50978">
    <property type="entry name" value="WD40 repeat-like"/>
    <property type="match status" value="1"/>
</dbReference>
<evidence type="ECO:0000313" key="2">
    <source>
        <dbReference type="Proteomes" id="UP000039865"/>
    </source>
</evidence>